<accession>A0A835RPS7</accession>
<proteinExistence type="predicted"/>
<dbReference type="Proteomes" id="UP000639772">
    <property type="component" value="Chromosome 3"/>
</dbReference>
<evidence type="ECO:0000313" key="1">
    <source>
        <dbReference type="EMBL" id="KAG0489797.1"/>
    </source>
</evidence>
<protein>
    <submittedName>
        <fullName evidence="1">Uncharacterized protein</fullName>
    </submittedName>
</protein>
<name>A0A835RPS7_VANPL</name>
<sequence length="63" mass="7023">MKNNKVEVKAMIYRGLLTLAQLMTVKCYAQSTDVFTKDLSDLSKKTCIQLSSEFKLCSIGSIS</sequence>
<gene>
    <name evidence="1" type="ORF">HPP92_006660</name>
</gene>
<evidence type="ECO:0000313" key="2">
    <source>
        <dbReference type="Proteomes" id="UP000639772"/>
    </source>
</evidence>
<dbReference type="AlphaFoldDB" id="A0A835RPS7"/>
<organism evidence="1 2">
    <name type="scientific">Vanilla planifolia</name>
    <name type="common">Vanilla</name>
    <dbReference type="NCBI Taxonomy" id="51239"/>
    <lineage>
        <taxon>Eukaryota</taxon>
        <taxon>Viridiplantae</taxon>
        <taxon>Streptophyta</taxon>
        <taxon>Embryophyta</taxon>
        <taxon>Tracheophyta</taxon>
        <taxon>Spermatophyta</taxon>
        <taxon>Magnoliopsida</taxon>
        <taxon>Liliopsida</taxon>
        <taxon>Asparagales</taxon>
        <taxon>Orchidaceae</taxon>
        <taxon>Vanilloideae</taxon>
        <taxon>Vanilleae</taxon>
        <taxon>Vanilla</taxon>
    </lineage>
</organism>
<comment type="caution">
    <text evidence="1">The sequence shown here is derived from an EMBL/GenBank/DDBJ whole genome shotgun (WGS) entry which is preliminary data.</text>
</comment>
<reference evidence="1 2" key="1">
    <citation type="journal article" date="2020" name="Nat. Food">
        <title>A phased Vanilla planifolia genome enables genetic improvement of flavour and production.</title>
        <authorList>
            <person name="Hasing T."/>
            <person name="Tang H."/>
            <person name="Brym M."/>
            <person name="Khazi F."/>
            <person name="Huang T."/>
            <person name="Chambers A.H."/>
        </authorList>
    </citation>
    <scope>NUCLEOTIDE SEQUENCE [LARGE SCALE GENOMIC DNA]</scope>
    <source>
        <tissue evidence="1">Leaf</tissue>
    </source>
</reference>
<dbReference type="EMBL" id="JADCNM010000003">
    <property type="protein sequence ID" value="KAG0489797.1"/>
    <property type="molecule type" value="Genomic_DNA"/>
</dbReference>